<dbReference type="InterPro" id="IPR002798">
    <property type="entry name" value="SpoIIM-like"/>
</dbReference>
<dbReference type="OrthoDB" id="2065033at2"/>
<evidence type="ECO:0000256" key="2">
    <source>
        <dbReference type="SAM" id="Phobius"/>
    </source>
</evidence>
<comment type="subcellular location">
    <subcellularLocation>
        <location evidence="1">Cell membrane</location>
        <topology evidence="1">Multi-pass membrane protein</topology>
    </subcellularLocation>
    <text evidence="1">Localizes to the sporulation septum and to the second division site within the mother cell. Before the start of engulfment localizes to the septal midpoint, then spreads throughout the septum prior to becoming enriched at the leading edge of the engulfing membrane, where it remains until the completion of membrane migration. Some remain partially trapped at the septum during engulfment and upon completion of engulfment become dispersed in the outer forespore membrane. Localization of the MPD complex to the septal membrane is dependent on SpoIIB.</text>
</comment>
<dbReference type="NCBIfam" id="TIGR02831">
    <property type="entry name" value="spo_II_M"/>
    <property type="match status" value="1"/>
</dbReference>
<feature type="transmembrane region" description="Helical" evidence="2">
    <location>
        <begin position="114"/>
        <end position="135"/>
    </location>
</feature>
<dbReference type="RefSeq" id="WP_068723727.1">
    <property type="nucleotide sequence ID" value="NZ_LSKU01000001.1"/>
</dbReference>
<dbReference type="STRING" id="1413211.U473_04390"/>
<name>A0A135L2T8_9BACI</name>
<gene>
    <name evidence="3" type="ORF">U473_04390</name>
</gene>
<dbReference type="EMBL" id="LSKU01000001">
    <property type="protein sequence ID" value="KXG43338.1"/>
    <property type="molecule type" value="Genomic_DNA"/>
</dbReference>
<feature type="transmembrane region" description="Helical" evidence="2">
    <location>
        <begin position="141"/>
        <end position="164"/>
    </location>
</feature>
<keyword evidence="1" id="KW-1003">Cell membrane</keyword>
<dbReference type="GO" id="GO:0030435">
    <property type="term" value="P:sporulation resulting in formation of a cellular spore"/>
    <property type="evidence" value="ECO:0007669"/>
    <property type="project" value="UniProtKB-KW"/>
</dbReference>
<proteinExistence type="predicted"/>
<keyword evidence="4" id="KW-1185">Reference proteome</keyword>
<comment type="subunit">
    <text evidence="1">Component of the MPD complex composed of SpoIIM, SpoIIP and SpoIID.</text>
</comment>
<sequence>MKGRQIDYRIQNYVKEHFSLYIFAIILFIMGVIFGSMIVHSLSPDQKQEMITYISKFFHGINQTDQWMESKVAFRQVVFEYLKYLFLLWFLGLSIIGMPFILILLFMKGFMVGFTISFLIAELQWKGFLFSFVAILPQNLLIVPVIIIAGVAGISFSLSLIRARGQNRIRQYQQPFISYSFLMLILGGVLIFASGFESYVSPWLMKSVTTFLVR</sequence>
<keyword evidence="1 2" id="KW-0472">Membrane</keyword>
<comment type="function">
    <text evidence="1">Required for complete septum migration and engulfment of the forespore compartment during sporulation. Required for stabilizing and recruiting of SpoIIP to the septal membrane.</text>
</comment>
<dbReference type="InterPro" id="IPR014196">
    <property type="entry name" value="SpoIIM"/>
</dbReference>
<keyword evidence="1 2" id="KW-0812">Transmembrane</keyword>
<accession>A0A135L2T8</accession>
<protein>
    <recommendedName>
        <fullName evidence="1">Stage II sporulation protein M</fullName>
    </recommendedName>
</protein>
<dbReference type="Proteomes" id="UP000070352">
    <property type="component" value="Unassembled WGS sequence"/>
</dbReference>
<feature type="transmembrane region" description="Helical" evidence="2">
    <location>
        <begin position="176"/>
        <end position="196"/>
    </location>
</feature>
<feature type="transmembrane region" description="Helical" evidence="2">
    <location>
        <begin position="20"/>
        <end position="40"/>
    </location>
</feature>
<evidence type="ECO:0000313" key="3">
    <source>
        <dbReference type="EMBL" id="KXG43338.1"/>
    </source>
</evidence>
<keyword evidence="2" id="KW-1133">Transmembrane helix</keyword>
<evidence type="ECO:0000256" key="1">
    <source>
        <dbReference type="PIRNR" id="PIRNR038973"/>
    </source>
</evidence>
<dbReference type="GO" id="GO:0005886">
    <property type="term" value="C:plasma membrane"/>
    <property type="evidence" value="ECO:0007669"/>
    <property type="project" value="UniProtKB-SubCell"/>
</dbReference>
<feature type="transmembrane region" description="Helical" evidence="2">
    <location>
        <begin position="84"/>
        <end position="107"/>
    </location>
</feature>
<dbReference type="AlphaFoldDB" id="A0A135L2T8"/>
<comment type="caution">
    <text evidence="3">The sequence shown here is derived from an EMBL/GenBank/DDBJ whole genome shotgun (WGS) entry which is preliminary data.</text>
</comment>
<dbReference type="Pfam" id="PF01944">
    <property type="entry name" value="SpoIIM"/>
    <property type="match status" value="1"/>
</dbReference>
<reference evidence="3 4" key="1">
    <citation type="submission" date="2016-02" db="EMBL/GenBank/DDBJ databases">
        <title>Draft Genome for Tepidibacillus decaturensis nov. sp. Strain Z9, an Anaerobic, Moderately Thermophilic and Heterotrophic Bacterium from Deep Subsurface of the Illinois Basin, USA.</title>
        <authorList>
            <person name="Dong Y."/>
            <person name="Chang J.Y."/>
            <person name="Sanford R."/>
            <person name="Fouke B.W."/>
        </authorList>
    </citation>
    <scope>NUCLEOTIDE SEQUENCE [LARGE SCALE GENOMIC DNA]</scope>
    <source>
        <strain evidence="3 4">Z9</strain>
    </source>
</reference>
<keyword evidence="1" id="KW-0749">Sporulation</keyword>
<organism evidence="3 4">
    <name type="scientific">Tepidibacillus decaturensis</name>
    <dbReference type="NCBI Taxonomy" id="1413211"/>
    <lineage>
        <taxon>Bacteria</taxon>
        <taxon>Bacillati</taxon>
        <taxon>Bacillota</taxon>
        <taxon>Bacilli</taxon>
        <taxon>Bacillales</taxon>
        <taxon>Bacillaceae</taxon>
        <taxon>Tepidibacillus</taxon>
    </lineage>
</organism>
<evidence type="ECO:0000313" key="4">
    <source>
        <dbReference type="Proteomes" id="UP000070352"/>
    </source>
</evidence>
<dbReference type="PIRSF" id="PIRSF038973">
    <property type="entry name" value="SpoIIM"/>
    <property type="match status" value="1"/>
</dbReference>